<dbReference type="InterPro" id="IPR004117">
    <property type="entry name" value="7tm6_olfct_rcpt"/>
</dbReference>
<evidence type="ECO:0000256" key="9">
    <source>
        <dbReference type="ARBA" id="ARBA00023224"/>
    </source>
</evidence>
<evidence type="ECO:0000313" key="11">
    <source>
        <dbReference type="EMBL" id="CAL7950601.1"/>
    </source>
</evidence>
<feature type="transmembrane region" description="Helical" evidence="10">
    <location>
        <begin position="114"/>
        <end position="139"/>
    </location>
</feature>
<accession>A0ABP1PDF5</accession>
<dbReference type="PANTHER" id="PTHR21137">
    <property type="entry name" value="ODORANT RECEPTOR"/>
    <property type="match status" value="1"/>
</dbReference>
<keyword evidence="6 10" id="KW-1133">Transmembrane helix</keyword>
<name>A0ABP1PDF5_XYLVO</name>
<gene>
    <name evidence="11" type="ORF">XYLVIOL_LOCUS10055</name>
</gene>
<dbReference type="Proteomes" id="UP001642520">
    <property type="component" value="Unassembled WGS sequence"/>
</dbReference>
<evidence type="ECO:0000256" key="8">
    <source>
        <dbReference type="ARBA" id="ARBA00023170"/>
    </source>
</evidence>
<feature type="transmembrane region" description="Helical" evidence="10">
    <location>
        <begin position="195"/>
        <end position="215"/>
    </location>
</feature>
<reference evidence="11 12" key="1">
    <citation type="submission" date="2024-08" db="EMBL/GenBank/DDBJ databases">
        <authorList>
            <person name="Will J Nash"/>
            <person name="Angela Man"/>
            <person name="Seanna McTaggart"/>
            <person name="Kendall Baker"/>
            <person name="Tom Barker"/>
            <person name="Leah Catchpole"/>
            <person name="Alex Durrant"/>
            <person name="Karim Gharbi"/>
            <person name="Naomi Irish"/>
            <person name="Gemy Kaithakottil"/>
            <person name="Debby Ku"/>
            <person name="Aaliyah Providence"/>
            <person name="Felix Shaw"/>
            <person name="David Swarbreck"/>
            <person name="Chris Watkins"/>
            <person name="Ann M. McCartney"/>
            <person name="Giulio Formenti"/>
            <person name="Alice Mouton"/>
            <person name="Noel Vella"/>
            <person name="Bjorn M von Reumont"/>
            <person name="Adriana Vella"/>
            <person name="Wilfried Haerty"/>
        </authorList>
    </citation>
    <scope>NUCLEOTIDE SEQUENCE [LARGE SCALE GENOMIC DNA]</scope>
</reference>
<keyword evidence="5" id="KW-0552">Olfaction</keyword>
<comment type="subcellular location">
    <subcellularLocation>
        <location evidence="1">Cell membrane</location>
        <topology evidence="1">Multi-pass membrane protein</topology>
    </subcellularLocation>
</comment>
<evidence type="ECO:0000256" key="3">
    <source>
        <dbReference type="ARBA" id="ARBA00022606"/>
    </source>
</evidence>
<comment type="caution">
    <text evidence="11">The sequence shown here is derived from an EMBL/GenBank/DDBJ whole genome shotgun (WGS) entry which is preliminary data.</text>
</comment>
<protein>
    <submittedName>
        <fullName evidence="11">Uncharacterized protein</fullName>
    </submittedName>
</protein>
<dbReference type="PANTHER" id="PTHR21137:SF35">
    <property type="entry name" value="ODORANT RECEPTOR 19A-RELATED"/>
    <property type="match status" value="1"/>
</dbReference>
<evidence type="ECO:0000256" key="7">
    <source>
        <dbReference type="ARBA" id="ARBA00023136"/>
    </source>
</evidence>
<evidence type="ECO:0000256" key="10">
    <source>
        <dbReference type="SAM" id="Phobius"/>
    </source>
</evidence>
<keyword evidence="7 10" id="KW-0472">Membrane</keyword>
<proteinExistence type="predicted"/>
<feature type="transmembrane region" description="Helical" evidence="10">
    <location>
        <begin position="75"/>
        <end position="94"/>
    </location>
</feature>
<dbReference type="Pfam" id="PF02949">
    <property type="entry name" value="7tm_6"/>
    <property type="match status" value="1"/>
</dbReference>
<organism evidence="11 12">
    <name type="scientific">Xylocopa violacea</name>
    <name type="common">Violet carpenter bee</name>
    <name type="synonym">Apis violacea</name>
    <dbReference type="NCBI Taxonomy" id="135666"/>
    <lineage>
        <taxon>Eukaryota</taxon>
        <taxon>Metazoa</taxon>
        <taxon>Ecdysozoa</taxon>
        <taxon>Arthropoda</taxon>
        <taxon>Hexapoda</taxon>
        <taxon>Insecta</taxon>
        <taxon>Pterygota</taxon>
        <taxon>Neoptera</taxon>
        <taxon>Endopterygota</taxon>
        <taxon>Hymenoptera</taxon>
        <taxon>Apocrita</taxon>
        <taxon>Aculeata</taxon>
        <taxon>Apoidea</taxon>
        <taxon>Anthophila</taxon>
        <taxon>Apidae</taxon>
        <taxon>Xylocopa</taxon>
        <taxon>Xylocopa</taxon>
    </lineage>
</organism>
<evidence type="ECO:0000256" key="1">
    <source>
        <dbReference type="ARBA" id="ARBA00004651"/>
    </source>
</evidence>
<evidence type="ECO:0000256" key="2">
    <source>
        <dbReference type="ARBA" id="ARBA00022475"/>
    </source>
</evidence>
<keyword evidence="12" id="KW-1185">Reference proteome</keyword>
<evidence type="ECO:0000256" key="5">
    <source>
        <dbReference type="ARBA" id="ARBA00022725"/>
    </source>
</evidence>
<dbReference type="EMBL" id="CAXAJV020001300">
    <property type="protein sequence ID" value="CAL7950601.1"/>
    <property type="molecule type" value="Genomic_DNA"/>
</dbReference>
<keyword evidence="3" id="KW-0716">Sensory transduction</keyword>
<evidence type="ECO:0000256" key="6">
    <source>
        <dbReference type="ARBA" id="ARBA00022989"/>
    </source>
</evidence>
<keyword evidence="4 10" id="KW-0812">Transmembrane</keyword>
<evidence type="ECO:0000256" key="4">
    <source>
        <dbReference type="ARBA" id="ARBA00022692"/>
    </source>
</evidence>
<keyword evidence="2" id="KW-1003">Cell membrane</keyword>
<evidence type="ECO:0000313" key="12">
    <source>
        <dbReference type="Proteomes" id="UP001642520"/>
    </source>
</evidence>
<sequence length="321" mass="37284">MDLILNVQNQDEFSENVRITLVVLCTSWKIATVLIRRAKIARLIDWLQKEPFLPVNAEENEIHAKFEKITDWHTIGYVSLLLICSCWIYGRSIVTDFRSREFSITIWVPYDYSSAWIFLLTYLNQLVASALCSISCVACDSLYSGLLIHIHCQFEILEHRLKNVTQDRDYTVKLCARHHDRIYKFARLVNGEFKVIVFIQFCSSVLVICFNLYQMTQIKMDARFVEMALYISSTMTQIFYYCWYGNEVKLKSVQLPGVIFESDWMSLNNSGRKAFLIMMARAIRPLEFNSGHVISVDLESFMAVLKTSYSVFNVLQQSGPS</sequence>
<keyword evidence="8" id="KW-0675">Receptor</keyword>
<keyword evidence="9" id="KW-0807">Transducer</keyword>